<evidence type="ECO:0000313" key="2">
    <source>
        <dbReference type="Proteomes" id="UP001457282"/>
    </source>
</evidence>
<accession>A0AAW1X9T9</accession>
<dbReference type="SUPFAM" id="SSF52047">
    <property type="entry name" value="RNI-like"/>
    <property type="match status" value="1"/>
</dbReference>
<evidence type="ECO:0000313" key="1">
    <source>
        <dbReference type="EMBL" id="KAK9933021.1"/>
    </source>
</evidence>
<sequence length="139" mass="15271">MLSLRDLDIRNCDSLSSLPSGLNRCTSLQELTVSGCPNLASIPITQGMLSLRDLDIRIVIVYQAYRVASIAAPLSGIDWLYMSPSVGNTELWKIKCLAYSRSPIEGNGIGGLCEELDSFPDFKLPPNSQLERLELLRVA</sequence>
<keyword evidence="2" id="KW-1185">Reference proteome</keyword>
<dbReference type="AlphaFoldDB" id="A0AAW1X9T9"/>
<proteinExistence type="predicted"/>
<organism evidence="1 2">
    <name type="scientific">Rubus argutus</name>
    <name type="common">Southern blackberry</name>
    <dbReference type="NCBI Taxonomy" id="59490"/>
    <lineage>
        <taxon>Eukaryota</taxon>
        <taxon>Viridiplantae</taxon>
        <taxon>Streptophyta</taxon>
        <taxon>Embryophyta</taxon>
        <taxon>Tracheophyta</taxon>
        <taxon>Spermatophyta</taxon>
        <taxon>Magnoliopsida</taxon>
        <taxon>eudicotyledons</taxon>
        <taxon>Gunneridae</taxon>
        <taxon>Pentapetalae</taxon>
        <taxon>rosids</taxon>
        <taxon>fabids</taxon>
        <taxon>Rosales</taxon>
        <taxon>Rosaceae</taxon>
        <taxon>Rosoideae</taxon>
        <taxon>Rosoideae incertae sedis</taxon>
        <taxon>Rubus</taxon>
    </lineage>
</organism>
<reference evidence="1 2" key="1">
    <citation type="journal article" date="2023" name="G3 (Bethesda)">
        <title>A chromosome-length genome assembly and annotation of blackberry (Rubus argutus, cv. 'Hillquist').</title>
        <authorList>
            <person name="Bruna T."/>
            <person name="Aryal R."/>
            <person name="Dudchenko O."/>
            <person name="Sargent D.J."/>
            <person name="Mead D."/>
            <person name="Buti M."/>
            <person name="Cavallini A."/>
            <person name="Hytonen T."/>
            <person name="Andres J."/>
            <person name="Pham M."/>
            <person name="Weisz D."/>
            <person name="Mascagni F."/>
            <person name="Usai G."/>
            <person name="Natali L."/>
            <person name="Bassil N."/>
            <person name="Fernandez G.E."/>
            <person name="Lomsadze A."/>
            <person name="Armour M."/>
            <person name="Olukolu B."/>
            <person name="Poorten T."/>
            <person name="Britton C."/>
            <person name="Davik J."/>
            <person name="Ashrafi H."/>
            <person name="Aiden E.L."/>
            <person name="Borodovsky M."/>
            <person name="Worthington M."/>
        </authorList>
    </citation>
    <scope>NUCLEOTIDE SEQUENCE [LARGE SCALE GENOMIC DNA]</scope>
    <source>
        <strain evidence="1">PI 553951</strain>
    </source>
</reference>
<dbReference type="Gene3D" id="3.80.10.10">
    <property type="entry name" value="Ribonuclease Inhibitor"/>
    <property type="match status" value="1"/>
</dbReference>
<gene>
    <name evidence="1" type="ORF">M0R45_020234</name>
</gene>
<comment type="caution">
    <text evidence="1">The sequence shown here is derived from an EMBL/GenBank/DDBJ whole genome shotgun (WGS) entry which is preliminary data.</text>
</comment>
<name>A0AAW1X9T9_RUBAR</name>
<dbReference type="EMBL" id="JBEDUW010000004">
    <property type="protein sequence ID" value="KAK9933021.1"/>
    <property type="molecule type" value="Genomic_DNA"/>
</dbReference>
<dbReference type="Proteomes" id="UP001457282">
    <property type="component" value="Unassembled WGS sequence"/>
</dbReference>
<dbReference type="InterPro" id="IPR032675">
    <property type="entry name" value="LRR_dom_sf"/>
</dbReference>
<protein>
    <submittedName>
        <fullName evidence="1">Uncharacterized protein</fullName>
    </submittedName>
</protein>